<accession>A0A1F5VGK5</accession>
<organism evidence="4 5">
    <name type="scientific">Candidatus Giovannonibacteria bacterium RIFCSPHIGHO2_01_FULL_45_23</name>
    <dbReference type="NCBI Taxonomy" id="1798325"/>
    <lineage>
        <taxon>Bacteria</taxon>
        <taxon>Candidatus Giovannoniibacteriota</taxon>
    </lineage>
</organism>
<dbReference type="GO" id="GO:0009381">
    <property type="term" value="F:excinuclease ABC activity"/>
    <property type="evidence" value="ECO:0007669"/>
    <property type="project" value="InterPro"/>
</dbReference>
<dbReference type="InterPro" id="IPR001943">
    <property type="entry name" value="UVR_dom"/>
</dbReference>
<feature type="domain" description="UVR" evidence="1">
    <location>
        <begin position="226"/>
        <end position="261"/>
    </location>
</feature>
<dbReference type="PANTHER" id="PTHR30562">
    <property type="entry name" value="UVRC/OXIDOREDUCTASE"/>
    <property type="match status" value="1"/>
</dbReference>
<dbReference type="Pfam" id="PF01541">
    <property type="entry name" value="GIY-YIG"/>
    <property type="match status" value="1"/>
</dbReference>
<dbReference type="SUPFAM" id="SSF46600">
    <property type="entry name" value="C-terminal UvrC-binding domain of UvrB"/>
    <property type="match status" value="1"/>
</dbReference>
<feature type="domain" description="GIY-YIG" evidence="2">
    <location>
        <begin position="12"/>
        <end position="92"/>
    </location>
</feature>
<dbReference type="Pfam" id="PF02151">
    <property type="entry name" value="UVR"/>
    <property type="match status" value="1"/>
</dbReference>
<evidence type="ECO:0000259" key="2">
    <source>
        <dbReference type="PROSITE" id="PS50164"/>
    </source>
</evidence>
<dbReference type="EMBL" id="MFHD01000017">
    <property type="protein sequence ID" value="OGF62536.1"/>
    <property type="molecule type" value="Genomic_DNA"/>
</dbReference>
<proteinExistence type="predicted"/>
<name>A0A1F5VGK5_9BACT</name>
<dbReference type="CDD" id="cd10434">
    <property type="entry name" value="GIY-YIG_UvrC_Cho"/>
    <property type="match status" value="1"/>
</dbReference>
<sequence>MPLKFQSRQIPQNPGVYFFKSAGGRSGGKILYIGKAANLRARIRSYFGNAAKPPLGGLAAKLNLSWEILSSEAEALIREAELIKRYRPRYNVLMRDDKQYFYVGFTKEKFPKIFIAHQKNRTANYIGPFTEGGVLRSALKTLRRAFPYCTCPKPHKRPCLNARIGRCLGYCCLTPTQPSAGLPLRKGEKLLFSSPFPLTKGEVDMGVRGYEKNIRAIRQILSGKNKRLARTLKKEMQKLSAARKYEGAGKIRDQIRALEKIFEHRGVLKQNMPTEYTKAIHALESLLKISNLQRIEAYDVANIYGKFAYGSMAVFIGEKPAKENYRLFKIKTVSDTNDPAMLKEVLERRFKHKEWPYPQLIIVDGGKAQLGAALAVKPPSKIIALTKNKKHVGDHIFIQNRREPISLDNLPQPLKNLILYLDSEAHRFAIFHYRKLHRKRLLT</sequence>
<dbReference type="InterPro" id="IPR000305">
    <property type="entry name" value="GIY-YIG_endonuc"/>
</dbReference>
<evidence type="ECO:0000259" key="1">
    <source>
        <dbReference type="PROSITE" id="PS50151"/>
    </source>
</evidence>
<evidence type="ECO:0000259" key="3">
    <source>
        <dbReference type="PROSITE" id="PS50165"/>
    </source>
</evidence>
<dbReference type="InterPro" id="IPR047296">
    <property type="entry name" value="GIY-YIG_UvrC_Cho"/>
</dbReference>
<dbReference type="GO" id="GO:0006289">
    <property type="term" value="P:nucleotide-excision repair"/>
    <property type="evidence" value="ECO:0007669"/>
    <property type="project" value="InterPro"/>
</dbReference>
<feature type="domain" description="UvrC family homology region profile" evidence="3">
    <location>
        <begin position="276"/>
        <end position="376"/>
    </location>
</feature>
<dbReference type="SMART" id="SM00465">
    <property type="entry name" value="GIYc"/>
    <property type="match status" value="1"/>
</dbReference>
<dbReference type="Gene3D" id="3.30.420.340">
    <property type="entry name" value="UvrC, RNAse H endonuclease domain"/>
    <property type="match status" value="1"/>
</dbReference>
<evidence type="ECO:0000313" key="4">
    <source>
        <dbReference type="EMBL" id="OGF62536.1"/>
    </source>
</evidence>
<dbReference type="InterPro" id="IPR036876">
    <property type="entry name" value="UVR_dom_sf"/>
</dbReference>
<evidence type="ECO:0000313" key="5">
    <source>
        <dbReference type="Proteomes" id="UP000179251"/>
    </source>
</evidence>
<dbReference type="InterPro" id="IPR035901">
    <property type="entry name" value="GIY-YIG_endonuc_sf"/>
</dbReference>
<dbReference type="InterPro" id="IPR001162">
    <property type="entry name" value="UvrC_RNase_H_dom"/>
</dbReference>
<dbReference type="Pfam" id="PF08459">
    <property type="entry name" value="UvrC_RNaseH_dom"/>
    <property type="match status" value="1"/>
</dbReference>
<reference evidence="4 5" key="1">
    <citation type="journal article" date="2016" name="Nat. Commun.">
        <title>Thousands of microbial genomes shed light on interconnected biogeochemical processes in an aquifer system.</title>
        <authorList>
            <person name="Anantharaman K."/>
            <person name="Brown C.T."/>
            <person name="Hug L.A."/>
            <person name="Sharon I."/>
            <person name="Castelle C.J."/>
            <person name="Probst A.J."/>
            <person name="Thomas B.C."/>
            <person name="Singh A."/>
            <person name="Wilkins M.J."/>
            <person name="Karaoz U."/>
            <person name="Brodie E.L."/>
            <person name="Williams K.H."/>
            <person name="Hubbard S.S."/>
            <person name="Banfield J.F."/>
        </authorList>
    </citation>
    <scope>NUCLEOTIDE SEQUENCE [LARGE SCALE GENOMIC DNA]</scope>
</reference>
<gene>
    <name evidence="4" type="ORF">A2834_03675</name>
</gene>
<dbReference type="SUPFAM" id="SSF82771">
    <property type="entry name" value="GIY-YIG endonuclease"/>
    <property type="match status" value="1"/>
</dbReference>
<dbReference type="Gene3D" id="3.40.1440.10">
    <property type="entry name" value="GIY-YIG endonuclease"/>
    <property type="match status" value="1"/>
</dbReference>
<dbReference type="PROSITE" id="PS50165">
    <property type="entry name" value="UVRC"/>
    <property type="match status" value="1"/>
</dbReference>
<dbReference type="GO" id="GO:0009380">
    <property type="term" value="C:excinuclease repair complex"/>
    <property type="evidence" value="ECO:0007669"/>
    <property type="project" value="TreeGrafter"/>
</dbReference>
<dbReference type="Proteomes" id="UP000179251">
    <property type="component" value="Unassembled WGS sequence"/>
</dbReference>
<evidence type="ECO:0008006" key="6">
    <source>
        <dbReference type="Google" id="ProtNLM"/>
    </source>
</evidence>
<protein>
    <recommendedName>
        <fullName evidence="6">Excinuclease ABC subunit C</fullName>
    </recommendedName>
</protein>
<dbReference type="PROSITE" id="PS50151">
    <property type="entry name" value="UVR"/>
    <property type="match status" value="1"/>
</dbReference>
<comment type="caution">
    <text evidence="4">The sequence shown here is derived from an EMBL/GenBank/DDBJ whole genome shotgun (WGS) entry which is preliminary data.</text>
</comment>
<dbReference type="AlphaFoldDB" id="A0A1F5VGK5"/>
<dbReference type="PROSITE" id="PS50164">
    <property type="entry name" value="GIY_YIG"/>
    <property type="match status" value="1"/>
</dbReference>
<dbReference type="PANTHER" id="PTHR30562:SF1">
    <property type="entry name" value="UVRABC SYSTEM PROTEIN C"/>
    <property type="match status" value="1"/>
</dbReference>
<dbReference type="InterPro" id="IPR038476">
    <property type="entry name" value="UvrC_RNase_H_dom_sf"/>
</dbReference>
<dbReference type="STRING" id="1798325.A2834_03675"/>
<dbReference type="InterPro" id="IPR050066">
    <property type="entry name" value="UvrABC_protein_C"/>
</dbReference>